<dbReference type="PANTHER" id="PTHR10270:SF323">
    <property type="entry name" value="TRANSCRIPTION FACTOR SOX-14-RELATED"/>
    <property type="match status" value="1"/>
</dbReference>
<feature type="region of interest" description="Disordered" evidence="7">
    <location>
        <begin position="262"/>
        <end position="291"/>
    </location>
</feature>
<evidence type="ECO:0000256" key="5">
    <source>
        <dbReference type="ARBA" id="ARBA00023242"/>
    </source>
</evidence>
<dbReference type="InterPro" id="IPR036910">
    <property type="entry name" value="HMG_box_dom_sf"/>
</dbReference>
<evidence type="ECO:0000256" key="6">
    <source>
        <dbReference type="PROSITE-ProRule" id="PRU00267"/>
    </source>
</evidence>
<accession>A0A8K0EMI0</accession>
<dbReference type="GO" id="GO:0000978">
    <property type="term" value="F:RNA polymerase II cis-regulatory region sequence-specific DNA binding"/>
    <property type="evidence" value="ECO:0007669"/>
    <property type="project" value="TreeGrafter"/>
</dbReference>
<dbReference type="EMBL" id="OV696687">
    <property type="protein sequence ID" value="CAH1253660.1"/>
    <property type="molecule type" value="Genomic_DNA"/>
</dbReference>
<dbReference type="OrthoDB" id="6247875at2759"/>
<dbReference type="Gene3D" id="1.10.30.10">
    <property type="entry name" value="High mobility group box domain"/>
    <property type="match status" value="1"/>
</dbReference>
<keyword evidence="4" id="KW-0804">Transcription</keyword>
<dbReference type="PROSITE" id="PS50118">
    <property type="entry name" value="HMG_BOX_2"/>
    <property type="match status" value="1"/>
</dbReference>
<evidence type="ECO:0000256" key="4">
    <source>
        <dbReference type="ARBA" id="ARBA00023163"/>
    </source>
</evidence>
<dbReference type="GO" id="GO:0001228">
    <property type="term" value="F:DNA-binding transcription activator activity, RNA polymerase II-specific"/>
    <property type="evidence" value="ECO:0007669"/>
    <property type="project" value="TreeGrafter"/>
</dbReference>
<keyword evidence="5 6" id="KW-0539">Nucleus</keyword>
<sequence length="389" mass="41935">MVPQHGNGSTGGTGTGVRVLPGWEHAAPAGSGPAGGKPTITNMESASDSDYDSDTSSSSVDSNVSSNSNVTTSSDGTSASNDSGALVKSPSAGSNGAGSAKSKKSCRDGHIKRPMNAFMVWSQIERRKISEQAPDMHNAEISKRLGRRWKLLSAEERIPFIREAERLKVVHMETYPDYKYRPRKKVKKADEKPSSGSKNGKDKKKSKSKSKKSSGSKSSGGGAREQVRHSGAAQTTHREKALKVPKLKLTIDRRFRESIAASKAVELPPSQHTPPAKVPSSPTARTPDRAEPVSFYDDFEPIQRAVQAKPAAPVETQPEAESETDAGLLQTCMDMDMNMDFMDLDIPGSSPFLDLNTVASHFDFQDYSTPEVSELIQGDWLEASLASLL</sequence>
<dbReference type="SUPFAM" id="SSF47095">
    <property type="entry name" value="HMG-box"/>
    <property type="match status" value="1"/>
</dbReference>
<dbReference type="GO" id="GO:0005634">
    <property type="term" value="C:nucleus"/>
    <property type="evidence" value="ECO:0007669"/>
    <property type="project" value="UniProtKB-SubCell"/>
</dbReference>
<organism evidence="9 10">
    <name type="scientific">Branchiostoma lanceolatum</name>
    <name type="common">Common lancelet</name>
    <name type="synonym">Amphioxus lanceolatum</name>
    <dbReference type="NCBI Taxonomy" id="7740"/>
    <lineage>
        <taxon>Eukaryota</taxon>
        <taxon>Metazoa</taxon>
        <taxon>Chordata</taxon>
        <taxon>Cephalochordata</taxon>
        <taxon>Leptocardii</taxon>
        <taxon>Amphioxiformes</taxon>
        <taxon>Branchiostomatidae</taxon>
        <taxon>Branchiostoma</taxon>
    </lineage>
</organism>
<feature type="compositionally biased region" description="Basic residues" evidence="7">
    <location>
        <begin position="201"/>
        <end position="214"/>
    </location>
</feature>
<keyword evidence="3 6" id="KW-0238">DNA-binding</keyword>
<evidence type="ECO:0000256" key="2">
    <source>
        <dbReference type="ARBA" id="ARBA00023015"/>
    </source>
</evidence>
<evidence type="ECO:0000256" key="7">
    <source>
        <dbReference type="SAM" id="MobiDB-lite"/>
    </source>
</evidence>
<dbReference type="GO" id="GO:0007420">
    <property type="term" value="P:brain development"/>
    <property type="evidence" value="ECO:0007669"/>
    <property type="project" value="TreeGrafter"/>
</dbReference>
<dbReference type="InterPro" id="IPR050140">
    <property type="entry name" value="SRY-related_HMG-box_TF-like"/>
</dbReference>
<evidence type="ECO:0000313" key="9">
    <source>
        <dbReference type="EMBL" id="CAH1253660.1"/>
    </source>
</evidence>
<dbReference type="OMA" id="PTITNME"/>
<feature type="compositionally biased region" description="Low complexity" evidence="7">
    <location>
        <begin position="88"/>
        <end position="100"/>
    </location>
</feature>
<evidence type="ECO:0000256" key="1">
    <source>
        <dbReference type="ARBA" id="ARBA00004123"/>
    </source>
</evidence>
<name>A0A8K0EMI0_BRALA</name>
<feature type="DNA-binding region" description="HMG box" evidence="6">
    <location>
        <begin position="111"/>
        <end position="179"/>
    </location>
</feature>
<dbReference type="SMART" id="SM00398">
    <property type="entry name" value="HMG"/>
    <property type="match status" value="1"/>
</dbReference>
<keyword evidence="2" id="KW-0805">Transcription regulation</keyword>
<dbReference type="GO" id="GO:0030182">
    <property type="term" value="P:neuron differentiation"/>
    <property type="evidence" value="ECO:0007669"/>
    <property type="project" value="TreeGrafter"/>
</dbReference>
<evidence type="ECO:0000259" key="8">
    <source>
        <dbReference type="PROSITE" id="PS50118"/>
    </source>
</evidence>
<dbReference type="InterPro" id="IPR009071">
    <property type="entry name" value="HMG_box_dom"/>
</dbReference>
<feature type="region of interest" description="Disordered" evidence="7">
    <location>
        <begin position="1"/>
        <end position="111"/>
    </location>
</feature>
<dbReference type="PANTHER" id="PTHR10270">
    <property type="entry name" value="SOX TRANSCRIPTION FACTOR"/>
    <property type="match status" value="1"/>
</dbReference>
<dbReference type="PIRSF" id="PIRSF038098">
    <property type="entry name" value="SOX-12/11/4a"/>
    <property type="match status" value="1"/>
</dbReference>
<dbReference type="AlphaFoldDB" id="A0A8K0EMI0"/>
<dbReference type="GO" id="GO:0000122">
    <property type="term" value="P:negative regulation of transcription by RNA polymerase II"/>
    <property type="evidence" value="ECO:0007669"/>
    <property type="project" value="TreeGrafter"/>
</dbReference>
<dbReference type="Proteomes" id="UP000838412">
    <property type="component" value="Chromosome 2"/>
</dbReference>
<comment type="subcellular location">
    <subcellularLocation>
        <location evidence="1">Nucleus</location>
    </subcellularLocation>
</comment>
<protein>
    <submittedName>
        <fullName evidence="9">SOX4 protein</fullName>
    </submittedName>
</protein>
<evidence type="ECO:0000256" key="3">
    <source>
        <dbReference type="ARBA" id="ARBA00023125"/>
    </source>
</evidence>
<proteinExistence type="predicted"/>
<gene>
    <name evidence="9" type="primary">SOX4</name>
    <name evidence="9" type="ORF">BLAG_LOCUS13349</name>
</gene>
<feature type="region of interest" description="Disordered" evidence="7">
    <location>
        <begin position="180"/>
        <end position="245"/>
    </location>
</feature>
<feature type="domain" description="HMG box" evidence="8">
    <location>
        <begin position="111"/>
        <end position="179"/>
    </location>
</feature>
<reference evidence="9" key="1">
    <citation type="submission" date="2022-01" db="EMBL/GenBank/DDBJ databases">
        <authorList>
            <person name="Braso-Vives M."/>
        </authorList>
    </citation>
    <scope>NUCLEOTIDE SEQUENCE</scope>
</reference>
<dbReference type="CDD" id="cd22029">
    <property type="entry name" value="HMG-box_SoxC"/>
    <property type="match status" value="1"/>
</dbReference>
<dbReference type="FunFam" id="1.10.30.10:FF:000007">
    <property type="entry name" value="Transcription factor SOX"/>
    <property type="match status" value="1"/>
</dbReference>
<dbReference type="Pfam" id="PF00505">
    <property type="entry name" value="HMG_box"/>
    <property type="match status" value="1"/>
</dbReference>
<feature type="compositionally biased region" description="Low complexity" evidence="7">
    <location>
        <begin position="54"/>
        <end position="75"/>
    </location>
</feature>
<evidence type="ECO:0000313" key="10">
    <source>
        <dbReference type="Proteomes" id="UP000838412"/>
    </source>
</evidence>
<keyword evidence="10" id="KW-1185">Reference proteome</keyword>
<dbReference type="InterPro" id="IPR017386">
    <property type="entry name" value="SOX-12/11/4"/>
</dbReference>